<accession>B4RIG7</accession>
<dbReference type="InterPro" id="IPR051683">
    <property type="entry name" value="Enoyl-CoA_Hydratase/Isomerase"/>
</dbReference>
<dbReference type="CDD" id="cd06558">
    <property type="entry name" value="crotonase-like"/>
    <property type="match status" value="1"/>
</dbReference>
<dbReference type="Pfam" id="PF00378">
    <property type="entry name" value="ECH_1"/>
    <property type="match status" value="1"/>
</dbReference>
<evidence type="ECO:0000256" key="2">
    <source>
        <dbReference type="SAM" id="MobiDB-lite"/>
    </source>
</evidence>
<dbReference type="PANTHER" id="PTHR42964">
    <property type="entry name" value="ENOYL-COA HYDRATASE"/>
    <property type="match status" value="1"/>
</dbReference>
<geneLocation type="plasmid" evidence="4">
    <name>pHLK1</name>
</geneLocation>
<dbReference type="EMBL" id="CP000748">
    <property type="protein sequence ID" value="ACG80142.1"/>
    <property type="molecule type" value="Genomic_DNA"/>
</dbReference>
<keyword evidence="3" id="KW-0614">Plasmid</keyword>
<evidence type="ECO:0000313" key="3">
    <source>
        <dbReference type="EMBL" id="ACG80142.1"/>
    </source>
</evidence>
<dbReference type="GO" id="GO:0016853">
    <property type="term" value="F:isomerase activity"/>
    <property type="evidence" value="ECO:0007669"/>
    <property type="project" value="UniProtKB-KW"/>
</dbReference>
<dbReference type="InterPro" id="IPR014748">
    <property type="entry name" value="Enoyl-CoA_hydra_C"/>
</dbReference>
<dbReference type="OrthoDB" id="9795613at2"/>
<reference evidence="3 4" key="1">
    <citation type="journal article" date="2008" name="BMC Genomics">
        <title>Complete genome of Phenylobacterium zucineum - a novel facultative intracellular bacterium isolated from human erythroleukemia cell line K562.</title>
        <authorList>
            <person name="Luo Y."/>
            <person name="Xu X."/>
            <person name="Ding Z."/>
            <person name="Liu Z."/>
            <person name="Zhang B."/>
            <person name="Yan Z."/>
            <person name="Sun J."/>
            <person name="Hu S."/>
            <person name="Hu X."/>
        </authorList>
    </citation>
    <scope>NUCLEOTIDE SEQUENCE [LARGE SCALE GENOMIC DNA]</scope>
    <source>
        <strain evidence="4">HLK1</strain>
        <plasmid evidence="4">HLK1</plasmid>
        <plasmid evidence="4">Plasmid pHLK1</plasmid>
    </source>
</reference>
<name>B4RIG7_PHEZH</name>
<keyword evidence="4" id="KW-1185">Reference proteome</keyword>
<dbReference type="eggNOG" id="COG1024">
    <property type="taxonomic scope" value="Bacteria"/>
</dbReference>
<dbReference type="AlphaFoldDB" id="B4RIG7"/>
<dbReference type="PANTHER" id="PTHR42964:SF1">
    <property type="entry name" value="POLYKETIDE BIOSYNTHESIS ENOYL-COA HYDRATASE PKSH-RELATED"/>
    <property type="match status" value="1"/>
</dbReference>
<keyword evidence="3" id="KW-0413">Isomerase</keyword>
<proteinExistence type="inferred from homology"/>
<organism evidence="3 4">
    <name type="scientific">Phenylobacterium zucineum (strain HLK1)</name>
    <dbReference type="NCBI Taxonomy" id="450851"/>
    <lineage>
        <taxon>Bacteria</taxon>
        <taxon>Pseudomonadati</taxon>
        <taxon>Pseudomonadota</taxon>
        <taxon>Alphaproteobacteria</taxon>
        <taxon>Caulobacterales</taxon>
        <taxon>Caulobacteraceae</taxon>
        <taxon>Phenylobacterium</taxon>
    </lineage>
</organism>
<dbReference type="Gene3D" id="3.90.226.10">
    <property type="entry name" value="2-enoyl-CoA Hydratase, Chain A, domain 1"/>
    <property type="match status" value="1"/>
</dbReference>
<dbReference type="KEGG" id="pzu:PHZ_p0199"/>
<dbReference type="InterPro" id="IPR029045">
    <property type="entry name" value="ClpP/crotonase-like_dom_sf"/>
</dbReference>
<comment type="similarity">
    <text evidence="1">Belongs to the enoyl-CoA hydratase/isomerase family.</text>
</comment>
<dbReference type="Gene3D" id="1.10.12.10">
    <property type="entry name" value="Lyase 2-enoyl-coa Hydratase, Chain A, domain 2"/>
    <property type="match status" value="1"/>
</dbReference>
<feature type="compositionally biased region" description="Basic and acidic residues" evidence="2">
    <location>
        <begin position="214"/>
        <end position="228"/>
    </location>
</feature>
<dbReference type="Proteomes" id="UP000001868">
    <property type="component" value="Plasmid pHLK1"/>
</dbReference>
<dbReference type="SUPFAM" id="SSF52096">
    <property type="entry name" value="ClpP/crotonase"/>
    <property type="match status" value="1"/>
</dbReference>
<evidence type="ECO:0000256" key="1">
    <source>
        <dbReference type="ARBA" id="ARBA00005254"/>
    </source>
</evidence>
<evidence type="ECO:0000313" key="4">
    <source>
        <dbReference type="Proteomes" id="UP000001868"/>
    </source>
</evidence>
<feature type="region of interest" description="Disordered" evidence="2">
    <location>
        <begin position="214"/>
        <end position="239"/>
    </location>
</feature>
<sequence length="257" mass="27219">MRLEATQEGVAIVTINRPKRRNALNSLAVEGLTEVFETLQGASGVRVVFLRGAEGHFCAGADLTEMQSALPDWTEADFRAAGESFAALLRAIEETPALTVALCEGAARGAGVGLAAACDITLATAQATFGFPEVRLGLAPALSASPVARAVGWREARALFVTGQTIDAAYAARVGLVREVLADAADLDRAMDRLIDWVMTSAPQAAAETKQMLREAEDRDEATKDQLARRGAALRAGAEAREGVAAFLERRKPAWRG</sequence>
<dbReference type="InterPro" id="IPR001753">
    <property type="entry name" value="Enoyl-CoA_hydra/iso"/>
</dbReference>
<protein>
    <submittedName>
        <fullName evidence="3">Enoyl-CoA hydratase/isomerase family protein</fullName>
    </submittedName>
</protein>
<dbReference type="HOGENOM" id="CLU_009834_7_3_5"/>
<gene>
    <name evidence="3" type="ordered locus">PHZ_p0199</name>
</gene>